<organism evidence="4 5">
    <name type="scientific">Roseateles toxinivorans</name>
    <dbReference type="NCBI Taxonomy" id="270368"/>
    <lineage>
        <taxon>Bacteria</taxon>
        <taxon>Pseudomonadati</taxon>
        <taxon>Pseudomonadota</taxon>
        <taxon>Betaproteobacteria</taxon>
        <taxon>Burkholderiales</taxon>
        <taxon>Sphaerotilaceae</taxon>
        <taxon>Roseateles</taxon>
    </lineage>
</organism>
<dbReference type="Pfam" id="PF00176">
    <property type="entry name" value="SNF2-rel_dom"/>
    <property type="match status" value="1"/>
</dbReference>
<dbReference type="PANTHER" id="PTHR45629:SF7">
    <property type="entry name" value="DNA EXCISION REPAIR PROTEIN ERCC-6-RELATED"/>
    <property type="match status" value="1"/>
</dbReference>
<evidence type="ECO:0000313" key="4">
    <source>
        <dbReference type="EMBL" id="TDP74732.1"/>
    </source>
</evidence>
<keyword evidence="1" id="KW-0378">Hydrolase</keyword>
<dbReference type="GO" id="GO:0016787">
    <property type="term" value="F:hydrolase activity"/>
    <property type="evidence" value="ECO:0007669"/>
    <property type="project" value="UniProtKB-KW"/>
</dbReference>
<evidence type="ECO:0000313" key="5">
    <source>
        <dbReference type="Proteomes" id="UP000295361"/>
    </source>
</evidence>
<name>A0A4R6QUQ9_9BURK</name>
<dbReference type="InterPro" id="IPR001650">
    <property type="entry name" value="Helicase_C-like"/>
</dbReference>
<dbReference type="InterPro" id="IPR049730">
    <property type="entry name" value="SNF2/RAD54-like_C"/>
</dbReference>
<dbReference type="Proteomes" id="UP000295361">
    <property type="component" value="Unassembled WGS sequence"/>
</dbReference>
<dbReference type="SUPFAM" id="SSF52540">
    <property type="entry name" value="P-loop containing nucleoside triphosphate hydrolases"/>
    <property type="match status" value="2"/>
</dbReference>
<evidence type="ECO:0000259" key="3">
    <source>
        <dbReference type="PROSITE" id="PS51194"/>
    </source>
</evidence>
<dbReference type="InParanoid" id="A0A4R6QUQ9"/>
<keyword evidence="5" id="KW-1185">Reference proteome</keyword>
<dbReference type="InterPro" id="IPR000330">
    <property type="entry name" value="SNF2_N"/>
</dbReference>
<comment type="caution">
    <text evidence="4">The sequence shown here is derived from an EMBL/GenBank/DDBJ whole genome shotgun (WGS) entry which is preliminary data.</text>
</comment>
<dbReference type="CDD" id="cd18793">
    <property type="entry name" value="SF2_C_SNF"/>
    <property type="match status" value="1"/>
</dbReference>
<dbReference type="InterPro" id="IPR027417">
    <property type="entry name" value="P-loop_NTPase"/>
</dbReference>
<dbReference type="InterPro" id="IPR014001">
    <property type="entry name" value="Helicase_ATP-bd"/>
</dbReference>
<sequence length="941" mass="103179">MWVLDGPVVDWISSLPLQAAAALEQAAQTYQLNQDSSSIRVPAHAVASFSEAAARELGLPPKVPLGFDVRLSGAMGKPGATLAIRWLQPGKTVSARGASVEGPWVHWDERLYRIPSPMYEALQLADEFNRVPDEALDEQFRVWARLRELLGEDSAGGLTDGFLRSFRVVTATALSWSLSTDQRGDIQLDPVLLTSQQVDDGQDPVHLRALTEEDESVFAKRLDQLRSGASAFPLHNGTYVVVDEGLQQALAKVKELRQASPAQRRQAALRPEAMLKEMLGVSEDATTVFVETERYADRVRDIAEWVEPVLPWIKVSPQKWDAPTACGLRIGGVEFPLSPESVMGACDAMREAIATGKSTVDVDGVHLPVSAANLAALEQLQQAVQKRNASLNSDVVSPDLDDPASGKKVLVIETNHDDNSFQCSKVQERGGKPGLPGGLKTPPKVHQELGIRWLQAHWTSGSKGALLCDDMGLGKTYQSLAFLQWLREQMDAGVIPSKPLLVVAPVGLLRNWEREIQSHLLAPGIGDTVLAYGEHLKALRRGKHRDGTAGLDTASLSQAQLVLANYEAVSDYQLSFGAVNFAAVVLDEAQKVKSPKARMTHAIKGLNCDFMLAMTGTPVENRLADLWCIADAVQPGALGDLKEFSQRFETPDADVSVLRSLVWQEEEDTFEASTPRMLLRRLKSDKLEGLPPKHEHVIRKVMPARQHEAYSRALAMKELSGPEGVLGMIHALRRTSLHPALTEGGAQAAGEIRVEDSARMQAMIEVLDQVAREGEKALIFLESLDLQEATQLPTLLKRRYGLKDLPMVINGEVGANQRQERVEKFQETGGFDVMLLSPKAGGVGLTLTAANHVIHLSRWWNPAVEDQCSDRVYRIGQTKPVHIYYPLALIPGDDEHSFDTQLQMLMERKRRLAQNLLAAPAFSREDYAALLSGIGAAADVR</sequence>
<dbReference type="InterPro" id="IPR050496">
    <property type="entry name" value="SNF2_RAD54_helicase_repair"/>
</dbReference>
<dbReference type="Pfam" id="PF00271">
    <property type="entry name" value="Helicase_C"/>
    <property type="match status" value="1"/>
</dbReference>
<dbReference type="InterPro" id="IPR038718">
    <property type="entry name" value="SNF2-like_sf"/>
</dbReference>
<dbReference type="PROSITE" id="PS51192">
    <property type="entry name" value="HELICASE_ATP_BIND_1"/>
    <property type="match status" value="1"/>
</dbReference>
<evidence type="ECO:0000256" key="1">
    <source>
        <dbReference type="ARBA" id="ARBA00022801"/>
    </source>
</evidence>
<reference evidence="4 5" key="1">
    <citation type="submission" date="2019-03" db="EMBL/GenBank/DDBJ databases">
        <title>Genomic Encyclopedia of Type Strains, Phase IV (KMG-IV): sequencing the most valuable type-strain genomes for metagenomic binning, comparative biology and taxonomic classification.</title>
        <authorList>
            <person name="Goeker M."/>
        </authorList>
    </citation>
    <scope>NUCLEOTIDE SEQUENCE [LARGE SCALE GENOMIC DNA]</scope>
    <source>
        <strain evidence="4 5">DSM 16998</strain>
    </source>
</reference>
<dbReference type="AlphaFoldDB" id="A0A4R6QUQ9"/>
<keyword evidence="4" id="KW-0547">Nucleotide-binding</keyword>
<keyword evidence="4" id="KW-0067">ATP-binding</keyword>
<dbReference type="PROSITE" id="PS51194">
    <property type="entry name" value="HELICASE_CTER"/>
    <property type="match status" value="1"/>
</dbReference>
<protein>
    <submittedName>
        <fullName evidence="4">Helicase-like protein</fullName>
    </submittedName>
</protein>
<dbReference type="SMART" id="SM00487">
    <property type="entry name" value="DEXDc"/>
    <property type="match status" value="1"/>
</dbReference>
<feature type="domain" description="Helicase ATP-binding" evidence="2">
    <location>
        <begin position="456"/>
        <end position="636"/>
    </location>
</feature>
<proteinExistence type="predicted"/>
<feature type="domain" description="Helicase C-terminal" evidence="3">
    <location>
        <begin position="762"/>
        <end position="928"/>
    </location>
</feature>
<dbReference type="PANTHER" id="PTHR45629">
    <property type="entry name" value="SNF2/RAD54 FAMILY MEMBER"/>
    <property type="match status" value="1"/>
</dbReference>
<dbReference type="SMART" id="SM00490">
    <property type="entry name" value="HELICc"/>
    <property type="match status" value="1"/>
</dbReference>
<dbReference type="GO" id="GO:0005524">
    <property type="term" value="F:ATP binding"/>
    <property type="evidence" value="ECO:0007669"/>
    <property type="project" value="InterPro"/>
</dbReference>
<accession>A0A4R6QUQ9</accession>
<keyword evidence="4" id="KW-0347">Helicase</keyword>
<dbReference type="EMBL" id="SNXS01000001">
    <property type="protein sequence ID" value="TDP74732.1"/>
    <property type="molecule type" value="Genomic_DNA"/>
</dbReference>
<dbReference type="Gene3D" id="3.40.50.300">
    <property type="entry name" value="P-loop containing nucleotide triphosphate hydrolases"/>
    <property type="match status" value="1"/>
</dbReference>
<dbReference type="Gene3D" id="3.40.50.10810">
    <property type="entry name" value="Tandem AAA-ATPase domain"/>
    <property type="match status" value="1"/>
</dbReference>
<gene>
    <name evidence="4" type="ORF">DES47_101798</name>
</gene>
<dbReference type="GO" id="GO:0004386">
    <property type="term" value="F:helicase activity"/>
    <property type="evidence" value="ECO:0007669"/>
    <property type="project" value="UniProtKB-KW"/>
</dbReference>
<evidence type="ECO:0000259" key="2">
    <source>
        <dbReference type="PROSITE" id="PS51192"/>
    </source>
</evidence>